<keyword evidence="4" id="KW-0460">Magnesium</keyword>
<dbReference type="SUPFAM" id="SSF56784">
    <property type="entry name" value="HAD-like"/>
    <property type="match status" value="1"/>
</dbReference>
<dbReference type="InterPro" id="IPR003337">
    <property type="entry name" value="Trehalose_PPase"/>
</dbReference>
<dbReference type="EMBL" id="QOZG01000002">
    <property type="protein sequence ID" value="RCS25054.1"/>
    <property type="molecule type" value="Genomic_DNA"/>
</dbReference>
<dbReference type="AlphaFoldDB" id="A0A368K770"/>
<evidence type="ECO:0000313" key="6">
    <source>
        <dbReference type="EMBL" id="RCS25054.1"/>
    </source>
</evidence>
<keyword evidence="4" id="KW-0479">Metal-binding</keyword>
<evidence type="ECO:0000256" key="3">
    <source>
        <dbReference type="ARBA" id="ARBA00022801"/>
    </source>
</evidence>
<accession>A0A368K770</accession>
<dbReference type="CDD" id="cd01627">
    <property type="entry name" value="HAD_TPP"/>
    <property type="match status" value="1"/>
</dbReference>
<evidence type="ECO:0000313" key="7">
    <source>
        <dbReference type="Proteomes" id="UP000253420"/>
    </source>
</evidence>
<comment type="pathway">
    <text evidence="1 4">Glycan biosynthesis; trehalose biosynthesis.</text>
</comment>
<keyword evidence="3 4" id="KW-0378">Hydrolase</keyword>
<evidence type="ECO:0000256" key="4">
    <source>
        <dbReference type="RuleBase" id="RU361117"/>
    </source>
</evidence>
<comment type="similarity">
    <text evidence="2 4">Belongs to the trehalose phosphatase family.</text>
</comment>
<feature type="compositionally biased region" description="Basic and acidic residues" evidence="5">
    <location>
        <begin position="1"/>
        <end position="10"/>
    </location>
</feature>
<dbReference type="PANTHER" id="PTHR43768">
    <property type="entry name" value="TREHALOSE 6-PHOSPHATE PHOSPHATASE"/>
    <property type="match status" value="1"/>
</dbReference>
<dbReference type="InterPro" id="IPR036412">
    <property type="entry name" value="HAD-like_sf"/>
</dbReference>
<comment type="cofactor">
    <cofactor evidence="4">
        <name>Mg(2+)</name>
        <dbReference type="ChEBI" id="CHEBI:18420"/>
    </cofactor>
</comment>
<feature type="compositionally biased region" description="Polar residues" evidence="5">
    <location>
        <begin position="15"/>
        <end position="24"/>
    </location>
</feature>
<dbReference type="NCBIfam" id="TIGR01484">
    <property type="entry name" value="HAD-SF-IIB"/>
    <property type="match status" value="1"/>
</dbReference>
<dbReference type="GO" id="GO:0005992">
    <property type="term" value="P:trehalose biosynthetic process"/>
    <property type="evidence" value="ECO:0007669"/>
    <property type="project" value="UniProtKB-UniPathway"/>
</dbReference>
<dbReference type="Pfam" id="PF02358">
    <property type="entry name" value="Trehalose_PPase"/>
    <property type="match status" value="1"/>
</dbReference>
<proteinExistence type="inferred from homology"/>
<comment type="function">
    <text evidence="4">Removes the phosphate from trehalose 6-phosphate to produce free trehalose.</text>
</comment>
<dbReference type="EC" id="3.1.3.12" evidence="4"/>
<evidence type="ECO:0000256" key="2">
    <source>
        <dbReference type="ARBA" id="ARBA00008770"/>
    </source>
</evidence>
<dbReference type="PANTHER" id="PTHR43768:SF3">
    <property type="entry name" value="TREHALOSE 6-PHOSPHATE PHOSPHATASE"/>
    <property type="match status" value="1"/>
</dbReference>
<reference evidence="6 7" key="1">
    <citation type="submission" date="2018-07" db="EMBL/GenBank/DDBJ databases">
        <title>The draft genome of Phyllobacterium salinisoli.</title>
        <authorList>
            <person name="Liu L."/>
            <person name="Li L."/>
            <person name="Zhang X."/>
            <person name="Liang L."/>
        </authorList>
    </citation>
    <scope>NUCLEOTIDE SEQUENCE [LARGE SCALE GENOMIC DNA]</scope>
    <source>
        <strain evidence="6 7">LLAN61</strain>
    </source>
</reference>
<dbReference type="InterPro" id="IPR023214">
    <property type="entry name" value="HAD_sf"/>
</dbReference>
<keyword evidence="7" id="KW-1185">Reference proteome</keyword>
<name>A0A368K770_9HYPH</name>
<dbReference type="Proteomes" id="UP000253420">
    <property type="component" value="Unassembled WGS sequence"/>
</dbReference>
<dbReference type="InterPro" id="IPR006379">
    <property type="entry name" value="HAD-SF_hydro_IIB"/>
</dbReference>
<dbReference type="NCBIfam" id="TIGR00685">
    <property type="entry name" value="T6PP"/>
    <property type="match status" value="1"/>
</dbReference>
<protein>
    <recommendedName>
        <fullName evidence="4">Trehalose 6-phosphate phosphatase</fullName>
        <ecNumber evidence="4">3.1.3.12</ecNumber>
    </recommendedName>
</protein>
<dbReference type="Gene3D" id="3.30.70.1020">
    <property type="entry name" value="Trehalose-6-phosphate phosphatase related protein, domain 2"/>
    <property type="match status" value="1"/>
</dbReference>
<organism evidence="6 7">
    <name type="scientific">Phyllobacterium salinisoli</name>
    <dbReference type="NCBI Taxonomy" id="1899321"/>
    <lineage>
        <taxon>Bacteria</taxon>
        <taxon>Pseudomonadati</taxon>
        <taxon>Pseudomonadota</taxon>
        <taxon>Alphaproteobacteria</taxon>
        <taxon>Hyphomicrobiales</taxon>
        <taxon>Phyllobacteriaceae</taxon>
        <taxon>Phyllobacterium</taxon>
    </lineage>
</organism>
<evidence type="ECO:0000256" key="1">
    <source>
        <dbReference type="ARBA" id="ARBA00005199"/>
    </source>
</evidence>
<sequence length="275" mass="29966">MSSKEHDPMDRSPLTVPSRTTSPENHAIPHGLPDGSRDVLADWAFFFDIDGTLLDIAETPEAVCVPDGLIHDLVHLSRKLDGALALVTGRSISFVDTLFPGALFPVAGLHGAERRDAAGRMSEIELTSDFLRAKDELKKRALSWPDILVEDKNAAIAVHYRQAPQYQHDMQMLMREIAAMAGPRWTLQNGKMVTELRPATSDKGRAVKAFMADAPFSARRPLVFGDDVTDEAMFKAANAAGGLSVKIGSPSETSAATLYMESPAILRSWISEIAQ</sequence>
<comment type="caution">
    <text evidence="6">The sequence shown here is derived from an EMBL/GenBank/DDBJ whole genome shotgun (WGS) entry which is preliminary data.</text>
</comment>
<comment type="catalytic activity">
    <reaction evidence="4">
        <text>alpha,alpha-trehalose 6-phosphate + H2O = alpha,alpha-trehalose + phosphate</text>
        <dbReference type="Rhea" id="RHEA:23420"/>
        <dbReference type="ChEBI" id="CHEBI:15377"/>
        <dbReference type="ChEBI" id="CHEBI:16551"/>
        <dbReference type="ChEBI" id="CHEBI:43474"/>
        <dbReference type="ChEBI" id="CHEBI:58429"/>
        <dbReference type="EC" id="3.1.3.12"/>
    </reaction>
</comment>
<evidence type="ECO:0000256" key="5">
    <source>
        <dbReference type="SAM" id="MobiDB-lite"/>
    </source>
</evidence>
<feature type="region of interest" description="Disordered" evidence="5">
    <location>
        <begin position="1"/>
        <end position="33"/>
    </location>
</feature>
<dbReference type="InterPro" id="IPR044651">
    <property type="entry name" value="OTSB-like"/>
</dbReference>
<dbReference type="GO" id="GO:0046872">
    <property type="term" value="F:metal ion binding"/>
    <property type="evidence" value="ECO:0007669"/>
    <property type="project" value="UniProtKB-KW"/>
</dbReference>
<dbReference type="UniPathway" id="UPA00299"/>
<dbReference type="Gene3D" id="3.40.50.1000">
    <property type="entry name" value="HAD superfamily/HAD-like"/>
    <property type="match status" value="1"/>
</dbReference>
<dbReference type="GO" id="GO:0004805">
    <property type="term" value="F:trehalose-phosphatase activity"/>
    <property type="evidence" value="ECO:0007669"/>
    <property type="project" value="UniProtKB-EC"/>
</dbReference>
<gene>
    <name evidence="6" type="primary">otsB</name>
    <name evidence="6" type="ORF">DUT91_06385</name>
</gene>